<organism evidence="7 8">
    <name type="scientific">Flavobacterium suaedae</name>
    <dbReference type="NCBI Taxonomy" id="1767027"/>
    <lineage>
        <taxon>Bacteria</taxon>
        <taxon>Pseudomonadati</taxon>
        <taxon>Bacteroidota</taxon>
        <taxon>Flavobacteriia</taxon>
        <taxon>Flavobacteriales</taxon>
        <taxon>Flavobacteriaceae</taxon>
        <taxon>Flavobacterium</taxon>
    </lineage>
</organism>
<keyword evidence="8" id="KW-1185">Reference proteome</keyword>
<comment type="subcellular location">
    <subcellularLocation>
        <location evidence="1">Membrane</location>
        <topology evidence="1">Multi-pass membrane protein</topology>
    </subcellularLocation>
</comment>
<evidence type="ECO:0000313" key="7">
    <source>
        <dbReference type="EMBL" id="GGB83689.1"/>
    </source>
</evidence>
<feature type="compositionally biased region" description="Acidic residues" evidence="5">
    <location>
        <begin position="172"/>
        <end position="197"/>
    </location>
</feature>
<proteinExistence type="predicted"/>
<comment type="caution">
    <text evidence="7">The sequence shown here is derived from an EMBL/GenBank/DDBJ whole genome shotgun (WGS) entry which is preliminary data.</text>
</comment>
<dbReference type="RefSeq" id="WP_188621616.1">
    <property type="nucleotide sequence ID" value="NZ_BMJE01000007.1"/>
</dbReference>
<evidence type="ECO:0000256" key="2">
    <source>
        <dbReference type="ARBA" id="ARBA00022692"/>
    </source>
</evidence>
<dbReference type="Pfam" id="PF02674">
    <property type="entry name" value="Colicin_V"/>
    <property type="match status" value="1"/>
</dbReference>
<gene>
    <name evidence="7" type="ORF">GCM10007424_24640</name>
</gene>
<accession>A0ABQ1K3C4</accession>
<feature type="transmembrane region" description="Helical" evidence="6">
    <location>
        <begin position="28"/>
        <end position="45"/>
    </location>
</feature>
<dbReference type="Proteomes" id="UP000615760">
    <property type="component" value="Unassembled WGS sequence"/>
</dbReference>
<dbReference type="EMBL" id="BMJE01000007">
    <property type="protein sequence ID" value="GGB83689.1"/>
    <property type="molecule type" value="Genomic_DNA"/>
</dbReference>
<evidence type="ECO:0000256" key="5">
    <source>
        <dbReference type="SAM" id="MobiDB-lite"/>
    </source>
</evidence>
<dbReference type="InterPro" id="IPR003825">
    <property type="entry name" value="Colicin-V_CvpA"/>
</dbReference>
<name>A0ABQ1K3C4_9FLAO</name>
<evidence type="ECO:0000256" key="3">
    <source>
        <dbReference type="ARBA" id="ARBA00022989"/>
    </source>
</evidence>
<keyword evidence="2 6" id="KW-0812">Transmembrane</keyword>
<reference evidence="8" key="1">
    <citation type="journal article" date="2019" name="Int. J. Syst. Evol. Microbiol.">
        <title>The Global Catalogue of Microorganisms (GCM) 10K type strain sequencing project: providing services to taxonomists for standard genome sequencing and annotation.</title>
        <authorList>
            <consortium name="The Broad Institute Genomics Platform"/>
            <consortium name="The Broad Institute Genome Sequencing Center for Infectious Disease"/>
            <person name="Wu L."/>
            <person name="Ma J."/>
        </authorList>
    </citation>
    <scope>NUCLEOTIDE SEQUENCE [LARGE SCALE GENOMIC DNA]</scope>
    <source>
        <strain evidence="8">CGMCC 1.15461</strain>
    </source>
</reference>
<dbReference type="PANTHER" id="PTHR37306">
    <property type="entry name" value="COLICIN V PRODUCTION PROTEIN"/>
    <property type="match status" value="1"/>
</dbReference>
<sequence>MAVMDIIIGGFLLYGFIRGVLKGLFTELATLLSLLLGLYAAIKFSGYVGGTLSRNLHWNETTIKITAFIITFAAAVLLVIFLGKFFTKLAKYAMMGWLNKLLGGVFGLLKWAVIISILLHIFIRVNFNYSIADKKSLDESIFFYPMLKVSSTIYPTLTEWFSDLKEGTDINLDEYSPDEDPSENNEEEQDTLPEEENNNFIEGLNRSI</sequence>
<feature type="transmembrane region" description="Helical" evidence="6">
    <location>
        <begin position="98"/>
        <end position="123"/>
    </location>
</feature>
<evidence type="ECO:0000256" key="6">
    <source>
        <dbReference type="SAM" id="Phobius"/>
    </source>
</evidence>
<feature type="transmembrane region" description="Helical" evidence="6">
    <location>
        <begin position="65"/>
        <end position="86"/>
    </location>
</feature>
<keyword evidence="3 6" id="KW-1133">Transmembrane helix</keyword>
<keyword evidence="4 6" id="KW-0472">Membrane</keyword>
<evidence type="ECO:0000256" key="4">
    <source>
        <dbReference type="ARBA" id="ARBA00023136"/>
    </source>
</evidence>
<evidence type="ECO:0000313" key="8">
    <source>
        <dbReference type="Proteomes" id="UP000615760"/>
    </source>
</evidence>
<evidence type="ECO:0000256" key="1">
    <source>
        <dbReference type="ARBA" id="ARBA00004141"/>
    </source>
</evidence>
<feature type="region of interest" description="Disordered" evidence="5">
    <location>
        <begin position="172"/>
        <end position="208"/>
    </location>
</feature>
<protein>
    <submittedName>
        <fullName evidence="7">Colicin V production protein</fullName>
    </submittedName>
</protein>
<dbReference type="PANTHER" id="PTHR37306:SF1">
    <property type="entry name" value="COLICIN V PRODUCTION PROTEIN"/>
    <property type="match status" value="1"/>
</dbReference>
<feature type="transmembrane region" description="Helical" evidence="6">
    <location>
        <begin position="6"/>
        <end position="21"/>
    </location>
</feature>